<protein>
    <submittedName>
        <fullName evidence="5">Uncharacterized protein</fullName>
    </submittedName>
</protein>
<dbReference type="InterPro" id="IPR038718">
    <property type="entry name" value="SNF2-like_sf"/>
</dbReference>
<dbReference type="GO" id="GO:0016787">
    <property type="term" value="F:hydrolase activity"/>
    <property type="evidence" value="ECO:0007669"/>
    <property type="project" value="UniProtKB-KW"/>
</dbReference>
<sequence>MGKKTGASAYGGAKLGKRAASKPSSFADFDEDDDGVSEEKENRAADDSEKDVGWEKTEDFKMEPTGCGKMVKPYKLPGSIFKMLYPHQREGLKWLWVLHCRGTGGILGDDMGLGKTMQVSAFLAGLFHCRLIKRVLVVAPKTLLTHWTKELSVVGLKHKIRDYSSPSVNVRNSELQYAFKEGGILLTTYDIVRNNYKLIRGDFYNGNVEGKYDKLIRGDSYNDADEDEDGKLWNYVILDEGHIIKNPSTQRAKSLLEIPCVHRIVISGTPIQNGLSSISVARSSNQDMNRLSFEEMTRMPPIERSTQAQALRERIKPYFLRRMKSEVFLDTGSADDKKLSKKNELIVWLRLTACQRQLYEAFLNSDLVHSSMQGSPLAAITVLKKICDHPLILTKRAAEDILEGMEGMLDNKDMGMVEKMAMNLADMAHDDQALQVGEEVSCKLIFIMSLLRKLLEEGHHVLIFSQTRKMLNLIQEAILLEGYKFLRIDGTTKIAERERIVKDFQEGPGAQIFLLTTQVGGLGLTLTKAARVIVVDPAWNPSTDNQSVDRAYRIGQTKDVIVYRLMTSGTIEEKIYKFSRALCLEQPQSRKNKHATSARGAQGFDVSLTQKQLQEGMSH</sequence>
<keyword evidence="6" id="KW-1185">Reference proteome</keyword>
<evidence type="ECO:0000259" key="4">
    <source>
        <dbReference type="PROSITE" id="PS51194"/>
    </source>
</evidence>
<feature type="region of interest" description="Disordered" evidence="2">
    <location>
        <begin position="1"/>
        <end position="57"/>
    </location>
</feature>
<dbReference type="Proteomes" id="UP000324705">
    <property type="component" value="Chromosome 2B"/>
</dbReference>
<dbReference type="InterPro" id="IPR001650">
    <property type="entry name" value="Helicase_C-like"/>
</dbReference>
<evidence type="ECO:0000313" key="6">
    <source>
        <dbReference type="Proteomes" id="UP000324705"/>
    </source>
</evidence>
<evidence type="ECO:0000259" key="3">
    <source>
        <dbReference type="PROSITE" id="PS51192"/>
    </source>
</evidence>
<dbReference type="InterPro" id="IPR050496">
    <property type="entry name" value="SNF2_RAD54_helicase_repair"/>
</dbReference>
<reference evidence="5 6" key="1">
    <citation type="submission" date="2017-09" db="EMBL/GenBank/DDBJ databases">
        <authorList>
            <consortium name="International Durum Wheat Genome Sequencing Consortium (IDWGSC)"/>
            <person name="Milanesi L."/>
        </authorList>
    </citation>
    <scope>NUCLEOTIDE SEQUENCE [LARGE SCALE GENOMIC DNA]</scope>
    <source>
        <strain evidence="6">cv. Svevo</strain>
    </source>
</reference>
<feature type="domain" description="Helicase C-terminal" evidence="4">
    <location>
        <begin position="446"/>
        <end position="602"/>
    </location>
</feature>
<name>A0A9R1Q5J9_TRITD</name>
<dbReference type="Gene3D" id="3.40.50.300">
    <property type="entry name" value="P-loop containing nucleotide triphosphate hydrolases"/>
    <property type="match status" value="1"/>
</dbReference>
<dbReference type="InterPro" id="IPR027417">
    <property type="entry name" value="P-loop_NTPase"/>
</dbReference>
<accession>A0A9R1Q5J9</accession>
<dbReference type="EMBL" id="LT934114">
    <property type="protein sequence ID" value="VAH55102.1"/>
    <property type="molecule type" value="Genomic_DNA"/>
</dbReference>
<dbReference type="InterPro" id="IPR000330">
    <property type="entry name" value="SNF2_N"/>
</dbReference>
<dbReference type="InterPro" id="IPR049730">
    <property type="entry name" value="SNF2/RAD54-like_C"/>
</dbReference>
<dbReference type="PANTHER" id="PTHR45629:SF7">
    <property type="entry name" value="DNA EXCISION REPAIR PROTEIN ERCC-6-RELATED"/>
    <property type="match status" value="1"/>
</dbReference>
<keyword evidence="1" id="KW-0378">Hydrolase</keyword>
<dbReference type="GO" id="GO:0015616">
    <property type="term" value="F:DNA translocase activity"/>
    <property type="evidence" value="ECO:0007669"/>
    <property type="project" value="TreeGrafter"/>
</dbReference>
<dbReference type="PANTHER" id="PTHR45629">
    <property type="entry name" value="SNF2/RAD54 FAMILY MEMBER"/>
    <property type="match status" value="1"/>
</dbReference>
<dbReference type="Gene3D" id="3.40.50.10810">
    <property type="entry name" value="Tandem AAA-ATPase domain"/>
    <property type="match status" value="1"/>
</dbReference>
<dbReference type="Pfam" id="PF00176">
    <property type="entry name" value="SNF2-rel_dom"/>
    <property type="match status" value="1"/>
</dbReference>
<evidence type="ECO:0000313" key="5">
    <source>
        <dbReference type="EMBL" id="VAH55102.1"/>
    </source>
</evidence>
<dbReference type="Gramene" id="TRITD2Bv1G266220.2">
    <property type="protein sequence ID" value="TRITD2Bv1G266220.2"/>
    <property type="gene ID" value="TRITD2Bv1G266220"/>
</dbReference>
<feature type="compositionally biased region" description="Basic and acidic residues" evidence="2">
    <location>
        <begin position="37"/>
        <end position="57"/>
    </location>
</feature>
<dbReference type="PROSITE" id="PS51194">
    <property type="entry name" value="HELICASE_CTER"/>
    <property type="match status" value="1"/>
</dbReference>
<dbReference type="PROSITE" id="PS51192">
    <property type="entry name" value="HELICASE_ATP_BIND_1"/>
    <property type="match status" value="1"/>
</dbReference>
<proteinExistence type="predicted"/>
<dbReference type="SMART" id="SM00490">
    <property type="entry name" value="HELICc"/>
    <property type="match status" value="1"/>
</dbReference>
<dbReference type="CDD" id="cd18793">
    <property type="entry name" value="SF2_C_SNF"/>
    <property type="match status" value="1"/>
</dbReference>
<dbReference type="SMART" id="SM00487">
    <property type="entry name" value="DEXDc"/>
    <property type="match status" value="1"/>
</dbReference>
<dbReference type="SUPFAM" id="SSF52540">
    <property type="entry name" value="P-loop containing nucleoside triphosphate hydrolases"/>
    <property type="match status" value="2"/>
</dbReference>
<dbReference type="GO" id="GO:0005524">
    <property type="term" value="F:ATP binding"/>
    <property type="evidence" value="ECO:0007669"/>
    <property type="project" value="InterPro"/>
</dbReference>
<dbReference type="InterPro" id="IPR014001">
    <property type="entry name" value="Helicase_ATP-bd"/>
</dbReference>
<evidence type="ECO:0000256" key="1">
    <source>
        <dbReference type="ARBA" id="ARBA00022801"/>
    </source>
</evidence>
<dbReference type="Pfam" id="PF00271">
    <property type="entry name" value="Helicase_C"/>
    <property type="match status" value="1"/>
</dbReference>
<feature type="domain" description="Helicase ATP-binding" evidence="3">
    <location>
        <begin position="96"/>
        <end position="288"/>
    </location>
</feature>
<dbReference type="AlphaFoldDB" id="A0A9R1Q5J9"/>
<gene>
    <name evidence="5" type="ORF">TRITD_2Bv1G266220</name>
</gene>
<organism evidence="5 6">
    <name type="scientific">Triticum turgidum subsp. durum</name>
    <name type="common">Durum wheat</name>
    <name type="synonym">Triticum durum</name>
    <dbReference type="NCBI Taxonomy" id="4567"/>
    <lineage>
        <taxon>Eukaryota</taxon>
        <taxon>Viridiplantae</taxon>
        <taxon>Streptophyta</taxon>
        <taxon>Embryophyta</taxon>
        <taxon>Tracheophyta</taxon>
        <taxon>Spermatophyta</taxon>
        <taxon>Magnoliopsida</taxon>
        <taxon>Liliopsida</taxon>
        <taxon>Poales</taxon>
        <taxon>Poaceae</taxon>
        <taxon>BOP clade</taxon>
        <taxon>Pooideae</taxon>
        <taxon>Triticodae</taxon>
        <taxon>Triticeae</taxon>
        <taxon>Triticinae</taxon>
        <taxon>Triticum</taxon>
    </lineage>
</organism>
<evidence type="ECO:0000256" key="2">
    <source>
        <dbReference type="SAM" id="MobiDB-lite"/>
    </source>
</evidence>